<organism evidence="2">
    <name type="scientific">Trypanosoma congolense (strain IL3000)</name>
    <dbReference type="NCBI Taxonomy" id="1068625"/>
    <lineage>
        <taxon>Eukaryota</taxon>
        <taxon>Discoba</taxon>
        <taxon>Euglenozoa</taxon>
        <taxon>Kinetoplastea</taxon>
        <taxon>Metakinetoplastina</taxon>
        <taxon>Trypanosomatida</taxon>
        <taxon>Trypanosomatidae</taxon>
        <taxon>Trypanosoma</taxon>
        <taxon>Nannomonas</taxon>
    </lineage>
</organism>
<sequence>MRSNSRRGPVSRALVFCGSMGQEQEKEGGVHDGATLPHGYTSLRPLLPYARFSFYFRQYTSARVLFHFAINGRNPTFAFLLSSGPNVITRVLTLLWVACSVLRSFLTAIASFCLFAPFYVLPHPPRCGLLLPLDALFFLLPPQGQVLIQAFCVFDWSCCALCAK</sequence>
<gene>
    <name evidence="2" type="ORF">TCIL3000_1_840</name>
</gene>
<accession>G0UIW8</accession>
<dbReference type="AlphaFoldDB" id="G0UIW8"/>
<dbReference type="VEuPathDB" id="TriTrypDB:TcIL3000_1_840"/>
<keyword evidence="1" id="KW-0812">Transmembrane</keyword>
<keyword evidence="1" id="KW-0472">Membrane</keyword>
<keyword evidence="1" id="KW-1133">Transmembrane helix</keyword>
<dbReference type="EMBL" id="HE575314">
    <property type="protein sequence ID" value="CCC89318.1"/>
    <property type="molecule type" value="Genomic_DNA"/>
</dbReference>
<evidence type="ECO:0000256" key="1">
    <source>
        <dbReference type="SAM" id="Phobius"/>
    </source>
</evidence>
<evidence type="ECO:0000313" key="2">
    <source>
        <dbReference type="EMBL" id="CCC89318.1"/>
    </source>
</evidence>
<name>G0UIW8_TRYCI</name>
<reference evidence="2" key="1">
    <citation type="journal article" date="2012" name="Proc. Natl. Acad. Sci. U.S.A.">
        <title>Antigenic diversity is generated by distinct evolutionary mechanisms in African trypanosome species.</title>
        <authorList>
            <person name="Jackson A.P."/>
            <person name="Berry A."/>
            <person name="Aslett M."/>
            <person name="Allison H.C."/>
            <person name="Burton P."/>
            <person name="Vavrova-Anderson J."/>
            <person name="Brown R."/>
            <person name="Browne H."/>
            <person name="Corton N."/>
            <person name="Hauser H."/>
            <person name="Gamble J."/>
            <person name="Gilderthorp R."/>
            <person name="Marcello L."/>
            <person name="McQuillan J."/>
            <person name="Otto T.D."/>
            <person name="Quail M.A."/>
            <person name="Sanders M.J."/>
            <person name="van Tonder A."/>
            <person name="Ginger M.L."/>
            <person name="Field M.C."/>
            <person name="Barry J.D."/>
            <person name="Hertz-Fowler C."/>
            <person name="Berriman M."/>
        </authorList>
    </citation>
    <scope>NUCLEOTIDE SEQUENCE</scope>
    <source>
        <strain evidence="2">IL3000</strain>
    </source>
</reference>
<proteinExistence type="predicted"/>
<protein>
    <submittedName>
        <fullName evidence="2">Uncharacterized protein TCIL3000_1_840</fullName>
    </submittedName>
</protein>
<feature type="transmembrane region" description="Helical" evidence="1">
    <location>
        <begin position="94"/>
        <end position="120"/>
    </location>
</feature>